<feature type="domain" description="Peptidase M15C" evidence="1">
    <location>
        <begin position="88"/>
        <end position="144"/>
    </location>
</feature>
<dbReference type="RefSeq" id="WP_152126067.1">
    <property type="nucleotide sequence ID" value="NZ_WELI01000009.1"/>
</dbReference>
<dbReference type="InterPro" id="IPR009045">
    <property type="entry name" value="Zn_M74/Hedgehog-like"/>
</dbReference>
<name>A0A7J5TVE8_9BACT</name>
<organism evidence="2 3">
    <name type="scientific">Rudanella paleaurantiibacter</name>
    <dbReference type="NCBI Taxonomy" id="2614655"/>
    <lineage>
        <taxon>Bacteria</taxon>
        <taxon>Pseudomonadati</taxon>
        <taxon>Bacteroidota</taxon>
        <taxon>Cytophagia</taxon>
        <taxon>Cytophagales</taxon>
        <taxon>Cytophagaceae</taxon>
        <taxon>Rudanella</taxon>
    </lineage>
</organism>
<comment type="caution">
    <text evidence="2">The sequence shown here is derived from an EMBL/GenBank/DDBJ whole genome shotgun (WGS) entry which is preliminary data.</text>
</comment>
<gene>
    <name evidence="2" type="ORF">F5984_20460</name>
</gene>
<evidence type="ECO:0000313" key="3">
    <source>
        <dbReference type="Proteomes" id="UP000488299"/>
    </source>
</evidence>
<proteinExistence type="predicted"/>
<keyword evidence="3" id="KW-1185">Reference proteome</keyword>
<dbReference type="GO" id="GO:0008233">
    <property type="term" value="F:peptidase activity"/>
    <property type="evidence" value="ECO:0007669"/>
    <property type="project" value="InterPro"/>
</dbReference>
<sequence>MKTQAQLIKRFGDPSVDQAAFEREHMTVWNVPREIDLAIGPIPARMYCNRLMIDPLERTLRELIRRELHHEIRTYDGIFNVRKKRGLSTLSMHAFGLAIDLNAAWNPLGGRVTWSPEFLAVWRKQGWTCGADWAKRPDGMHFQWDKF</sequence>
<evidence type="ECO:0000313" key="2">
    <source>
        <dbReference type="EMBL" id="KAB7728121.1"/>
    </source>
</evidence>
<dbReference type="Proteomes" id="UP000488299">
    <property type="component" value="Unassembled WGS sequence"/>
</dbReference>
<dbReference type="Pfam" id="PF13539">
    <property type="entry name" value="Peptidase_M15_4"/>
    <property type="match status" value="1"/>
</dbReference>
<accession>A0A7J5TVE8</accession>
<dbReference type="Gene3D" id="3.30.1380.10">
    <property type="match status" value="1"/>
</dbReference>
<evidence type="ECO:0000259" key="1">
    <source>
        <dbReference type="Pfam" id="PF13539"/>
    </source>
</evidence>
<dbReference type="SUPFAM" id="SSF55166">
    <property type="entry name" value="Hedgehog/DD-peptidase"/>
    <property type="match status" value="1"/>
</dbReference>
<dbReference type="EMBL" id="WELI01000009">
    <property type="protein sequence ID" value="KAB7728121.1"/>
    <property type="molecule type" value="Genomic_DNA"/>
</dbReference>
<dbReference type="AlphaFoldDB" id="A0A7J5TVE8"/>
<reference evidence="2 3" key="1">
    <citation type="submission" date="2019-10" db="EMBL/GenBank/DDBJ databases">
        <title>Rudanella paleaurantiibacter sp. nov., isolated from sludge.</title>
        <authorList>
            <person name="Xu S.Q."/>
        </authorList>
    </citation>
    <scope>NUCLEOTIDE SEQUENCE [LARGE SCALE GENOMIC DNA]</scope>
    <source>
        <strain evidence="2 3">HX-22-17</strain>
    </source>
</reference>
<dbReference type="InterPro" id="IPR039561">
    <property type="entry name" value="Peptidase_M15C"/>
</dbReference>
<protein>
    <recommendedName>
        <fullName evidence="1">Peptidase M15C domain-containing protein</fullName>
    </recommendedName>
</protein>